<reference evidence="2 3" key="1">
    <citation type="journal article" date="2021" name="bioRxiv">
        <title>Chromosome-scale and haplotype-resolved genome assembly of a tetraploid potato cultivar.</title>
        <authorList>
            <person name="Sun H."/>
            <person name="Jiao W.-B."/>
            <person name="Krause K."/>
            <person name="Campoy J.A."/>
            <person name="Goel M."/>
            <person name="Folz-Donahue K."/>
            <person name="Kukat C."/>
            <person name="Huettel B."/>
            <person name="Schneeberger K."/>
        </authorList>
    </citation>
    <scope>NUCLEOTIDE SEQUENCE [LARGE SCALE GENOMIC DNA]</scope>
    <source>
        <strain evidence="2">SolTubOtavaFocal</strain>
        <tissue evidence="2">Leaves</tissue>
    </source>
</reference>
<comment type="caution">
    <text evidence="2">The sequence shown here is derived from an EMBL/GenBank/DDBJ whole genome shotgun (WGS) entry which is preliminary data.</text>
</comment>
<proteinExistence type="predicted"/>
<dbReference type="EMBL" id="JAIVGD010000023">
    <property type="protein sequence ID" value="KAH0743396.1"/>
    <property type="molecule type" value="Genomic_DNA"/>
</dbReference>
<protein>
    <submittedName>
        <fullName evidence="2">Uncharacterized protein</fullName>
    </submittedName>
</protein>
<accession>A0ABQ7U905</accession>
<name>A0ABQ7U905_SOLTU</name>
<dbReference type="Proteomes" id="UP000826656">
    <property type="component" value="Unassembled WGS sequence"/>
</dbReference>
<feature type="region of interest" description="Disordered" evidence="1">
    <location>
        <begin position="26"/>
        <end position="68"/>
    </location>
</feature>
<sequence length="101" mass="11590">MASNVENMALNDPLYPVNLNRLPEVKDDVEHQKIDNRRNNRPPTNMEDKMDRNNGQVGRLLGDYAKPNYNGMESSVRCPLIATKKFEIKHSILVTPRKSKV</sequence>
<organism evidence="2 3">
    <name type="scientific">Solanum tuberosum</name>
    <name type="common">Potato</name>
    <dbReference type="NCBI Taxonomy" id="4113"/>
    <lineage>
        <taxon>Eukaryota</taxon>
        <taxon>Viridiplantae</taxon>
        <taxon>Streptophyta</taxon>
        <taxon>Embryophyta</taxon>
        <taxon>Tracheophyta</taxon>
        <taxon>Spermatophyta</taxon>
        <taxon>Magnoliopsida</taxon>
        <taxon>eudicotyledons</taxon>
        <taxon>Gunneridae</taxon>
        <taxon>Pentapetalae</taxon>
        <taxon>asterids</taxon>
        <taxon>lamiids</taxon>
        <taxon>Solanales</taxon>
        <taxon>Solanaceae</taxon>
        <taxon>Solanoideae</taxon>
        <taxon>Solaneae</taxon>
        <taxon>Solanum</taxon>
    </lineage>
</organism>
<gene>
    <name evidence="2" type="ORF">KY290_031389</name>
</gene>
<keyword evidence="3" id="KW-1185">Reference proteome</keyword>
<evidence type="ECO:0000256" key="1">
    <source>
        <dbReference type="SAM" id="MobiDB-lite"/>
    </source>
</evidence>
<evidence type="ECO:0000313" key="3">
    <source>
        <dbReference type="Proteomes" id="UP000826656"/>
    </source>
</evidence>
<evidence type="ECO:0000313" key="2">
    <source>
        <dbReference type="EMBL" id="KAH0743396.1"/>
    </source>
</evidence>
<feature type="compositionally biased region" description="Basic and acidic residues" evidence="1">
    <location>
        <begin position="26"/>
        <end position="38"/>
    </location>
</feature>